<feature type="transmembrane region" description="Helical" evidence="7">
    <location>
        <begin position="250"/>
        <end position="270"/>
    </location>
</feature>
<protein>
    <recommendedName>
        <fullName evidence="8">Rhodopsin domain-containing protein</fullName>
    </recommendedName>
</protein>
<dbReference type="Pfam" id="PF20684">
    <property type="entry name" value="Fung_rhodopsin"/>
    <property type="match status" value="1"/>
</dbReference>
<dbReference type="AlphaFoldDB" id="A0AA40F0Z7"/>
<keyword evidence="4 7" id="KW-0472">Membrane</keyword>
<evidence type="ECO:0000256" key="3">
    <source>
        <dbReference type="ARBA" id="ARBA00022989"/>
    </source>
</evidence>
<evidence type="ECO:0000256" key="6">
    <source>
        <dbReference type="SAM" id="MobiDB-lite"/>
    </source>
</evidence>
<feature type="transmembrane region" description="Helical" evidence="7">
    <location>
        <begin position="12"/>
        <end position="29"/>
    </location>
</feature>
<comment type="caution">
    <text evidence="9">The sequence shown here is derived from an EMBL/GenBank/DDBJ whole genome shotgun (WGS) entry which is preliminary data.</text>
</comment>
<comment type="subcellular location">
    <subcellularLocation>
        <location evidence="1">Membrane</location>
        <topology evidence="1">Multi-pass membrane protein</topology>
    </subcellularLocation>
</comment>
<keyword evidence="2 7" id="KW-0812">Transmembrane</keyword>
<evidence type="ECO:0000256" key="2">
    <source>
        <dbReference type="ARBA" id="ARBA00022692"/>
    </source>
</evidence>
<dbReference type="InterPro" id="IPR052337">
    <property type="entry name" value="SAT4-like"/>
</dbReference>
<evidence type="ECO:0000256" key="5">
    <source>
        <dbReference type="ARBA" id="ARBA00038359"/>
    </source>
</evidence>
<evidence type="ECO:0000259" key="8">
    <source>
        <dbReference type="Pfam" id="PF20684"/>
    </source>
</evidence>
<reference evidence="9" key="1">
    <citation type="submission" date="2023-06" db="EMBL/GenBank/DDBJ databases">
        <title>Genome-scale phylogeny and comparative genomics of the fungal order Sordariales.</title>
        <authorList>
            <consortium name="Lawrence Berkeley National Laboratory"/>
            <person name="Hensen N."/>
            <person name="Bonometti L."/>
            <person name="Westerberg I."/>
            <person name="Brannstrom I.O."/>
            <person name="Guillou S."/>
            <person name="Cros-Aarteil S."/>
            <person name="Calhoun S."/>
            <person name="Haridas S."/>
            <person name="Kuo A."/>
            <person name="Mondo S."/>
            <person name="Pangilinan J."/>
            <person name="Riley R."/>
            <person name="LaButti K."/>
            <person name="Andreopoulos B."/>
            <person name="Lipzen A."/>
            <person name="Chen C."/>
            <person name="Yanf M."/>
            <person name="Daum C."/>
            <person name="Ng V."/>
            <person name="Clum A."/>
            <person name="Steindorff A."/>
            <person name="Ohm R."/>
            <person name="Martin F."/>
            <person name="Silar P."/>
            <person name="Natvig D."/>
            <person name="Lalanne C."/>
            <person name="Gautier V."/>
            <person name="Ament-velasquez S.L."/>
            <person name="Kruys A."/>
            <person name="Hutchinson M.I."/>
            <person name="Powell A.J."/>
            <person name="Barry K."/>
            <person name="Miller A.N."/>
            <person name="Grigoriev I.V."/>
            <person name="Debuchy R."/>
            <person name="Gladieux P."/>
            <person name="Thoren M.H."/>
            <person name="Johannesson H."/>
        </authorList>
    </citation>
    <scope>NUCLEOTIDE SEQUENCE</scope>
    <source>
        <strain evidence="9">SMH3187-1</strain>
    </source>
</reference>
<accession>A0AA40F0Z7</accession>
<dbReference type="GO" id="GO:0016020">
    <property type="term" value="C:membrane"/>
    <property type="evidence" value="ECO:0007669"/>
    <property type="project" value="UniProtKB-SubCell"/>
</dbReference>
<organism evidence="9 10">
    <name type="scientific">Schizothecium vesticola</name>
    <dbReference type="NCBI Taxonomy" id="314040"/>
    <lineage>
        <taxon>Eukaryota</taxon>
        <taxon>Fungi</taxon>
        <taxon>Dikarya</taxon>
        <taxon>Ascomycota</taxon>
        <taxon>Pezizomycotina</taxon>
        <taxon>Sordariomycetes</taxon>
        <taxon>Sordariomycetidae</taxon>
        <taxon>Sordariales</taxon>
        <taxon>Schizotheciaceae</taxon>
        <taxon>Schizothecium</taxon>
    </lineage>
</organism>
<dbReference type="PANTHER" id="PTHR33048">
    <property type="entry name" value="PTH11-LIKE INTEGRAL MEMBRANE PROTEIN (AFU_ORTHOLOGUE AFUA_5G11245)"/>
    <property type="match status" value="1"/>
</dbReference>
<feature type="compositionally biased region" description="Basic and acidic residues" evidence="6">
    <location>
        <begin position="366"/>
        <end position="381"/>
    </location>
</feature>
<evidence type="ECO:0000256" key="7">
    <source>
        <dbReference type="SAM" id="Phobius"/>
    </source>
</evidence>
<name>A0AA40F0Z7_9PEZI</name>
<evidence type="ECO:0000313" key="9">
    <source>
        <dbReference type="EMBL" id="KAK0748972.1"/>
    </source>
</evidence>
<feature type="transmembrane region" description="Helical" evidence="7">
    <location>
        <begin position="132"/>
        <end position="156"/>
    </location>
</feature>
<feature type="transmembrane region" description="Helical" evidence="7">
    <location>
        <begin position="94"/>
        <end position="120"/>
    </location>
</feature>
<feature type="domain" description="Rhodopsin" evidence="8">
    <location>
        <begin position="26"/>
        <end position="274"/>
    </location>
</feature>
<dbReference type="Proteomes" id="UP001172155">
    <property type="component" value="Unassembled WGS sequence"/>
</dbReference>
<proteinExistence type="inferred from homology"/>
<feature type="transmembrane region" description="Helical" evidence="7">
    <location>
        <begin position="217"/>
        <end position="238"/>
    </location>
</feature>
<dbReference type="InterPro" id="IPR049326">
    <property type="entry name" value="Rhodopsin_dom_fungi"/>
</dbReference>
<dbReference type="EMBL" id="JAUKUD010000003">
    <property type="protein sequence ID" value="KAK0748972.1"/>
    <property type="molecule type" value="Genomic_DNA"/>
</dbReference>
<dbReference type="PANTHER" id="PTHR33048:SF110">
    <property type="entry name" value="UBID FAMILY DECARBOXYLASE"/>
    <property type="match status" value="1"/>
</dbReference>
<sequence>MSEFVDSLEIETWTLWSVGIVLVACRMISRRMKFRSWSSLQFEDWLMMVVAALFTADMVCINTTSKNGTNYMADEDVAKLTPLQAERAIYGSKVVLALELCSLGTIWLVKICLLILYHRLTSVLVAYERQHLIVKIIGVFCIISFALVVFLLLFHWCSPIEGYWALPVTNSECATYYKHMIFATSFNISTDLMLLCIPIPIVIQSRIPMKRCAPTKIVLCCVLGLGCLNILVAVLNRYFNFTNPNSMFYLYWYVAELATAVYVGNLPLCWQLIAHVFSMGTWASFGSSADRPKAPLPGPADQEFIPKKKPKRFIQSMLPASLWSTQNDGLGGTTRVEGRRSGTVKTRSASEEAIVWSEAITEEEDRTDRDVELSAMDRKADASITSVDEVASPRRAGD</sequence>
<comment type="similarity">
    <text evidence="5">Belongs to the SAT4 family.</text>
</comment>
<keyword evidence="3 7" id="KW-1133">Transmembrane helix</keyword>
<gene>
    <name evidence="9" type="ORF">B0T18DRAFT_321746</name>
</gene>
<feature type="region of interest" description="Disordered" evidence="6">
    <location>
        <begin position="364"/>
        <end position="398"/>
    </location>
</feature>
<evidence type="ECO:0000256" key="4">
    <source>
        <dbReference type="ARBA" id="ARBA00023136"/>
    </source>
</evidence>
<keyword evidence="10" id="KW-1185">Reference proteome</keyword>
<evidence type="ECO:0000313" key="10">
    <source>
        <dbReference type="Proteomes" id="UP001172155"/>
    </source>
</evidence>
<evidence type="ECO:0000256" key="1">
    <source>
        <dbReference type="ARBA" id="ARBA00004141"/>
    </source>
</evidence>
<feature type="transmembrane region" description="Helical" evidence="7">
    <location>
        <begin position="176"/>
        <end position="197"/>
    </location>
</feature>